<evidence type="ECO:0000313" key="2">
    <source>
        <dbReference type="Proteomes" id="UP000184550"/>
    </source>
</evidence>
<organism evidence="1 2">
    <name type="scientific">Planktothrix serta PCC 8927</name>
    <dbReference type="NCBI Taxonomy" id="671068"/>
    <lineage>
        <taxon>Bacteria</taxon>
        <taxon>Bacillati</taxon>
        <taxon>Cyanobacteriota</taxon>
        <taxon>Cyanophyceae</taxon>
        <taxon>Oscillatoriophycideae</taxon>
        <taxon>Oscillatoriales</taxon>
        <taxon>Microcoleaceae</taxon>
        <taxon>Planktothrix</taxon>
    </lineage>
</organism>
<dbReference type="EMBL" id="CZCU02000136">
    <property type="protein sequence ID" value="VXD18387.1"/>
    <property type="molecule type" value="Genomic_DNA"/>
</dbReference>
<keyword evidence="2" id="KW-1185">Reference proteome</keyword>
<dbReference type="RefSeq" id="WP_083621935.1">
    <property type="nucleotide sequence ID" value="NZ_LR734869.1"/>
</dbReference>
<protein>
    <recommendedName>
        <fullName evidence="3">DUF488 domain-containing protein</fullName>
    </recommendedName>
</protein>
<dbReference type="AlphaFoldDB" id="A0A7Z9DYN2"/>
<comment type="caution">
    <text evidence="1">The sequence shown here is derived from an EMBL/GenBank/DDBJ whole genome shotgun (WGS) entry which is preliminary data.</text>
</comment>
<gene>
    <name evidence="1" type="ORF">PL8927_600376</name>
</gene>
<evidence type="ECO:0008006" key="3">
    <source>
        <dbReference type="Google" id="ProtNLM"/>
    </source>
</evidence>
<evidence type="ECO:0000313" key="1">
    <source>
        <dbReference type="EMBL" id="VXD18387.1"/>
    </source>
</evidence>
<accession>A0A7Z9DYN2</accession>
<proteinExistence type="predicted"/>
<dbReference type="OrthoDB" id="484875at2"/>
<dbReference type="Proteomes" id="UP000184550">
    <property type="component" value="Unassembled WGS sequence"/>
</dbReference>
<dbReference type="Pfam" id="PF04343">
    <property type="entry name" value="DUF488"/>
    <property type="match status" value="1"/>
</dbReference>
<dbReference type="PANTHER" id="PTHR39337">
    <property type="entry name" value="BLR5642 PROTEIN"/>
    <property type="match status" value="1"/>
</dbReference>
<name>A0A7Z9DYN2_9CYAN</name>
<sequence length="146" mass="17041">MKTQKRTKKSKSNKGLILTFGYGNRKNHDQFLEYLDKYQVNFVIDVRISPRAWSYNWHRNKLQEVCETHNVQYISKTALGNTSGKQNWIPPDREEAEFALQEVAELAEKGTVLLLCAEMNFQRCHRTDVASQLNQLISNSQIEHLE</sequence>
<dbReference type="PANTHER" id="PTHR39337:SF1">
    <property type="entry name" value="BLR5642 PROTEIN"/>
    <property type="match status" value="1"/>
</dbReference>
<dbReference type="InterPro" id="IPR007438">
    <property type="entry name" value="DUF488"/>
</dbReference>
<reference evidence="1" key="1">
    <citation type="submission" date="2019-10" db="EMBL/GenBank/DDBJ databases">
        <authorList>
            <consortium name="Genoscope - CEA"/>
            <person name="William W."/>
        </authorList>
    </citation>
    <scope>NUCLEOTIDE SEQUENCE [LARGE SCALE GENOMIC DNA]</scope>
    <source>
        <strain evidence="1">BBR_PRJEB10992</strain>
    </source>
</reference>